<dbReference type="EMBL" id="BMNK01000006">
    <property type="protein sequence ID" value="GGP08397.1"/>
    <property type="molecule type" value="Genomic_DNA"/>
</dbReference>
<protein>
    <recommendedName>
        <fullName evidence="3">DUF1850 domain-containing protein</fullName>
    </recommendedName>
</protein>
<sequence>MTVLAAGSGGGAGRLSVNGLVLPRSGVFAIGYVHSVYHAPSAEVFTVEGGRFTMRAVVSDSGGVLDYYALDGERSRTPGGRWLLRLAVPATYDELPLLTTPIGRRTLLAGGRCLPLYPASGARRVRVAVELTSHDRGGPCPPPYSQSFFLNAAYSTTEATATSTSDNQKPHGSFEPG</sequence>
<dbReference type="RefSeq" id="WP_189140141.1">
    <property type="nucleotide sequence ID" value="NZ_BMNK01000006.1"/>
</dbReference>
<accession>A0A918A975</accession>
<keyword evidence="2" id="KW-1185">Reference proteome</keyword>
<dbReference type="Pfam" id="PF08905">
    <property type="entry name" value="DUF1850"/>
    <property type="match status" value="1"/>
</dbReference>
<name>A0A918A975_9ACTN</name>
<dbReference type="AlphaFoldDB" id="A0A918A975"/>
<dbReference type="InterPro" id="IPR015001">
    <property type="entry name" value="DUF1850"/>
</dbReference>
<reference evidence="1" key="1">
    <citation type="journal article" date="2014" name="Int. J. Syst. Evol. Microbiol.">
        <title>Complete genome sequence of Corynebacterium casei LMG S-19264T (=DSM 44701T), isolated from a smear-ripened cheese.</title>
        <authorList>
            <consortium name="US DOE Joint Genome Institute (JGI-PGF)"/>
            <person name="Walter F."/>
            <person name="Albersmeier A."/>
            <person name="Kalinowski J."/>
            <person name="Ruckert C."/>
        </authorList>
    </citation>
    <scope>NUCLEOTIDE SEQUENCE</scope>
    <source>
        <strain evidence="1">CGMCC 4.7430</strain>
    </source>
</reference>
<reference evidence="1" key="2">
    <citation type="submission" date="2020-09" db="EMBL/GenBank/DDBJ databases">
        <authorList>
            <person name="Sun Q."/>
            <person name="Zhou Y."/>
        </authorList>
    </citation>
    <scope>NUCLEOTIDE SEQUENCE</scope>
    <source>
        <strain evidence="1">CGMCC 4.7430</strain>
    </source>
</reference>
<dbReference type="Proteomes" id="UP000660745">
    <property type="component" value="Unassembled WGS sequence"/>
</dbReference>
<evidence type="ECO:0000313" key="1">
    <source>
        <dbReference type="EMBL" id="GGP08397.1"/>
    </source>
</evidence>
<organism evidence="1 2">
    <name type="scientific">Nonomuraea glycinis</name>
    <dbReference type="NCBI Taxonomy" id="2047744"/>
    <lineage>
        <taxon>Bacteria</taxon>
        <taxon>Bacillati</taxon>
        <taxon>Actinomycetota</taxon>
        <taxon>Actinomycetes</taxon>
        <taxon>Streptosporangiales</taxon>
        <taxon>Streptosporangiaceae</taxon>
        <taxon>Nonomuraea</taxon>
    </lineage>
</organism>
<gene>
    <name evidence="1" type="ORF">GCM10012278_39950</name>
</gene>
<proteinExistence type="predicted"/>
<comment type="caution">
    <text evidence="1">The sequence shown here is derived from an EMBL/GenBank/DDBJ whole genome shotgun (WGS) entry which is preliminary data.</text>
</comment>
<evidence type="ECO:0000313" key="2">
    <source>
        <dbReference type="Proteomes" id="UP000660745"/>
    </source>
</evidence>
<evidence type="ECO:0008006" key="3">
    <source>
        <dbReference type="Google" id="ProtNLM"/>
    </source>
</evidence>